<evidence type="ECO:0000256" key="1">
    <source>
        <dbReference type="SAM" id="MobiDB-lite"/>
    </source>
</evidence>
<proteinExistence type="predicted"/>
<dbReference type="PANTHER" id="PTHR23039">
    <property type="entry name" value="NANCE-HORAN SYNDROME PROTEIN"/>
    <property type="match status" value="1"/>
</dbReference>
<evidence type="ECO:0000313" key="3">
    <source>
        <dbReference type="Proteomes" id="UP000193380"/>
    </source>
</evidence>
<gene>
    <name evidence="2" type="ORF">GSONMT00033607001</name>
</gene>
<name>A0A060Z961_ONCMY</name>
<dbReference type="Pfam" id="PF15273">
    <property type="entry name" value="NHS"/>
    <property type="match status" value="1"/>
</dbReference>
<dbReference type="GO" id="GO:0030154">
    <property type="term" value="P:cell differentiation"/>
    <property type="evidence" value="ECO:0007669"/>
    <property type="project" value="TreeGrafter"/>
</dbReference>
<sequence>SKRKVLGRRNSEEDRCRVFPLSSSSSFSSTPPVRGHRLGVSSSSDSFKALLLRKGSRCDPVARMSAAERLRMESHTHTPQPFAQTHTVQLMTLHLPQSQSTHRHRRRAEWALTEGTLPLSSLSSPTYPSPSPSLWGWRPPRSRTPPCSASRRFAARSRLPSSPMTAISEREGEGESMEGNGLAVTCDSCKTFGLIKLTDGRAEATNGSLDWQQSRSMETHTVLWIG</sequence>
<feature type="compositionally biased region" description="Low complexity" evidence="1">
    <location>
        <begin position="145"/>
        <end position="163"/>
    </location>
</feature>
<reference evidence="2" key="1">
    <citation type="journal article" date="2014" name="Nat. Commun.">
        <title>The rainbow trout genome provides novel insights into evolution after whole-genome duplication in vertebrates.</title>
        <authorList>
            <person name="Berthelot C."/>
            <person name="Brunet F."/>
            <person name="Chalopin D."/>
            <person name="Juanchich A."/>
            <person name="Bernard M."/>
            <person name="Noel B."/>
            <person name="Bento P."/>
            <person name="Da Silva C."/>
            <person name="Labadie K."/>
            <person name="Alberti A."/>
            <person name="Aury J.M."/>
            <person name="Louis A."/>
            <person name="Dehais P."/>
            <person name="Bardou P."/>
            <person name="Montfort J."/>
            <person name="Klopp C."/>
            <person name="Cabau C."/>
            <person name="Gaspin C."/>
            <person name="Thorgaard G.H."/>
            <person name="Boussaha M."/>
            <person name="Quillet E."/>
            <person name="Guyomard R."/>
            <person name="Galiana D."/>
            <person name="Bobe J."/>
            <person name="Volff J.N."/>
            <person name="Genet C."/>
            <person name="Wincker P."/>
            <person name="Jaillon O."/>
            <person name="Roest Crollius H."/>
            <person name="Guiguen Y."/>
        </authorList>
    </citation>
    <scope>NUCLEOTIDE SEQUENCE [LARGE SCALE GENOMIC DNA]</scope>
</reference>
<accession>A0A060Z961</accession>
<organism evidence="2 3">
    <name type="scientific">Oncorhynchus mykiss</name>
    <name type="common">Rainbow trout</name>
    <name type="synonym">Salmo gairdneri</name>
    <dbReference type="NCBI Taxonomy" id="8022"/>
    <lineage>
        <taxon>Eukaryota</taxon>
        <taxon>Metazoa</taxon>
        <taxon>Chordata</taxon>
        <taxon>Craniata</taxon>
        <taxon>Vertebrata</taxon>
        <taxon>Euteleostomi</taxon>
        <taxon>Actinopterygii</taxon>
        <taxon>Neopterygii</taxon>
        <taxon>Teleostei</taxon>
        <taxon>Protacanthopterygii</taxon>
        <taxon>Salmoniformes</taxon>
        <taxon>Salmonidae</taxon>
        <taxon>Salmoninae</taxon>
        <taxon>Oncorhynchus</taxon>
    </lineage>
</organism>
<dbReference type="InterPro" id="IPR024845">
    <property type="entry name" value="NHS-like"/>
</dbReference>
<feature type="non-terminal residue" evidence="2">
    <location>
        <position position="1"/>
    </location>
</feature>
<dbReference type="Proteomes" id="UP000193380">
    <property type="component" value="Unassembled WGS sequence"/>
</dbReference>
<evidence type="ECO:0000313" key="2">
    <source>
        <dbReference type="EMBL" id="CDR00586.1"/>
    </source>
</evidence>
<dbReference type="PANTHER" id="PTHR23039:SF3">
    <property type="entry name" value="NHS-LIKE PROTEIN 1"/>
    <property type="match status" value="1"/>
</dbReference>
<reference evidence="2" key="2">
    <citation type="submission" date="2014-03" db="EMBL/GenBank/DDBJ databases">
        <authorList>
            <person name="Genoscope - CEA"/>
        </authorList>
    </citation>
    <scope>NUCLEOTIDE SEQUENCE</scope>
</reference>
<feature type="region of interest" description="Disordered" evidence="1">
    <location>
        <begin position="21"/>
        <end position="41"/>
    </location>
</feature>
<dbReference type="PaxDb" id="8022-A0A060Z961"/>
<feature type="region of interest" description="Disordered" evidence="1">
    <location>
        <begin position="130"/>
        <end position="179"/>
    </location>
</feature>
<dbReference type="AlphaFoldDB" id="A0A060Z961"/>
<protein>
    <submittedName>
        <fullName evidence="2">Uncharacterized protein</fullName>
    </submittedName>
</protein>
<dbReference type="STRING" id="8022.A0A060Z961"/>
<dbReference type="EMBL" id="FR958621">
    <property type="protein sequence ID" value="CDR00586.1"/>
    <property type="molecule type" value="Genomic_DNA"/>
</dbReference>